<sequence length="400" mass="45838">MKFAVFTHVIHGIKNGRFYAYSPYIREMNLWLKYVDEVEIVAALEEESNKEEENSPQGEYYKHSNITFTEISSFHLLNFLAVLDTLLKIPFIFFRILGAMHRADHLHIRCPGNIGLLAAIAQFFFPKKPKTVKYAGNWDPKATQPITYKLQKKILGNTFLTRNTKVLVYGDWPQQSDNIFPFFTASFSEKEKELIKKDFKPPYKFIFSGNLVEGKGVDKAIEFIKILRTNNLDCRLEIYGDGILENDLRELVENENLKKHVHFKGRVGLATLKEAYRDAHFTLLLSKSEGWPKAIAEGMWYGCIPIATSVSCVPWMLNAPSVPNGETNIVTLTERGIVIGSRFKVQGSGFEGSKLLDQMVPDVEALTNDTERMKKMSIASQKWSQQYTLERFERAIRGMI</sequence>
<dbReference type="PANTHER" id="PTHR12526">
    <property type="entry name" value="GLYCOSYLTRANSFERASE"/>
    <property type="match status" value="1"/>
</dbReference>
<name>A0ABS0TEV6_9FLAO</name>
<gene>
    <name evidence="2" type="ORF">I6U50_00695</name>
</gene>
<dbReference type="Gene3D" id="3.40.50.2000">
    <property type="entry name" value="Glycogen Phosphorylase B"/>
    <property type="match status" value="1"/>
</dbReference>
<dbReference type="SUPFAM" id="SSF53756">
    <property type="entry name" value="UDP-Glycosyltransferase/glycogen phosphorylase"/>
    <property type="match status" value="1"/>
</dbReference>
<reference evidence="2 3" key="1">
    <citation type="submission" date="2020-12" db="EMBL/GenBank/DDBJ databases">
        <title>Salegentibacter orientalis sp. nov., isolated from costal sediment.</title>
        <authorList>
            <person name="Lian F.-B."/>
        </authorList>
    </citation>
    <scope>NUCLEOTIDE SEQUENCE [LARGE SCALE GENOMIC DNA]</scope>
    <source>
        <strain evidence="2 3">F60176</strain>
    </source>
</reference>
<dbReference type="Pfam" id="PF00534">
    <property type="entry name" value="Glycos_transf_1"/>
    <property type="match status" value="1"/>
</dbReference>
<dbReference type="RefSeq" id="WP_198637493.1">
    <property type="nucleotide sequence ID" value="NZ_JAEHNY010000001.1"/>
</dbReference>
<keyword evidence="3" id="KW-1185">Reference proteome</keyword>
<accession>A0ABS0TEV6</accession>
<evidence type="ECO:0000259" key="1">
    <source>
        <dbReference type="Pfam" id="PF00534"/>
    </source>
</evidence>
<dbReference type="InterPro" id="IPR001296">
    <property type="entry name" value="Glyco_trans_1"/>
</dbReference>
<dbReference type="CDD" id="cd03801">
    <property type="entry name" value="GT4_PimA-like"/>
    <property type="match status" value="1"/>
</dbReference>
<evidence type="ECO:0000313" key="2">
    <source>
        <dbReference type="EMBL" id="MBI6118533.1"/>
    </source>
</evidence>
<dbReference type="Proteomes" id="UP000635665">
    <property type="component" value="Unassembled WGS sequence"/>
</dbReference>
<protein>
    <submittedName>
        <fullName evidence="2">Glycosyltransferase</fullName>
    </submittedName>
</protein>
<evidence type="ECO:0000313" key="3">
    <source>
        <dbReference type="Proteomes" id="UP000635665"/>
    </source>
</evidence>
<proteinExistence type="predicted"/>
<organism evidence="2 3">
    <name type="scientific">Salegentibacter maritimus</name>
    <dbReference type="NCBI Taxonomy" id="2794347"/>
    <lineage>
        <taxon>Bacteria</taxon>
        <taxon>Pseudomonadati</taxon>
        <taxon>Bacteroidota</taxon>
        <taxon>Flavobacteriia</taxon>
        <taxon>Flavobacteriales</taxon>
        <taxon>Flavobacteriaceae</taxon>
        <taxon>Salegentibacter</taxon>
    </lineage>
</organism>
<comment type="caution">
    <text evidence="2">The sequence shown here is derived from an EMBL/GenBank/DDBJ whole genome shotgun (WGS) entry which is preliminary data.</text>
</comment>
<dbReference type="EMBL" id="JAEHNY010000001">
    <property type="protein sequence ID" value="MBI6118533.1"/>
    <property type="molecule type" value="Genomic_DNA"/>
</dbReference>
<feature type="domain" description="Glycosyl transferase family 1" evidence="1">
    <location>
        <begin position="199"/>
        <end position="313"/>
    </location>
</feature>